<evidence type="ECO:0000256" key="1">
    <source>
        <dbReference type="SAM" id="SignalP"/>
    </source>
</evidence>
<protein>
    <submittedName>
        <fullName evidence="2">Uncharacterized protein pdi308</fullName>
    </submittedName>
</protein>
<organism evidence="2">
    <name type="scientific">Pholiota microspora</name>
    <name type="common">White-rot fungus</name>
    <name type="synonym">Pholiota nameko</name>
    <dbReference type="NCBI Taxonomy" id="1538424"/>
    <lineage>
        <taxon>Eukaryota</taxon>
        <taxon>Fungi</taxon>
        <taxon>Dikarya</taxon>
        <taxon>Basidiomycota</taxon>
        <taxon>Agaricomycotina</taxon>
        <taxon>Agaricomycetes</taxon>
        <taxon>Agaricomycetidae</taxon>
        <taxon>Agaricales</taxon>
        <taxon>Agaricineae</taxon>
        <taxon>Strophariaceae</taxon>
        <taxon>Pholiota</taxon>
    </lineage>
</organism>
<accession>G3XKU0</accession>
<sequence>MHSKLFALVALFSLLRLVSAAAMPLEPSFNLEARVGRTFIGYNGFSGPERPPQASAGGELGAVFYVADAVDLARLFSHGANPSQDRICLIHVDSTQWTNVPKTWVPERILAQGGNAVNAFAPGAVVFAGHTNAGLPPQAPARVFQLGVRQAQISRLVLTSTCSPAGDFANQHQTLNYASLNTTWNIQQPAFTAGQVDAVDQSGGLWGIAKEFLMKSWVR</sequence>
<feature type="chain" id="PRO_5003459700" evidence="1">
    <location>
        <begin position="21"/>
        <end position="219"/>
    </location>
</feature>
<gene>
    <name evidence="2" type="primary">pdi308</name>
</gene>
<dbReference type="AlphaFoldDB" id="G3XKU0"/>
<feature type="signal peptide" evidence="1">
    <location>
        <begin position="1"/>
        <end position="20"/>
    </location>
</feature>
<keyword evidence="1" id="KW-0732">Signal</keyword>
<reference evidence="2" key="1">
    <citation type="submission" date="2011-09" db="EMBL/GenBank/DDBJ databases">
        <title>Phosphate deficiency-inducible genes from Pholiota nameko strain N2.</title>
        <authorList>
            <person name="Kudo T."/>
            <person name="Tasaki Y."/>
            <person name="Hara T."/>
            <person name="Joh T."/>
        </authorList>
    </citation>
    <scope>NUCLEOTIDE SEQUENCE</scope>
    <source>
        <strain evidence="2">N2</strain>
    </source>
</reference>
<proteinExistence type="evidence at transcript level"/>
<evidence type="ECO:0000313" key="2">
    <source>
        <dbReference type="EMBL" id="BAL02932.1"/>
    </source>
</evidence>
<dbReference type="EMBL" id="AB672730">
    <property type="protein sequence ID" value="BAL02932.1"/>
    <property type="molecule type" value="mRNA"/>
</dbReference>
<name>G3XKU0_PHOMI</name>